<dbReference type="RefSeq" id="WP_069195890.1">
    <property type="nucleotide sequence ID" value="NZ_RLII01000015.1"/>
</dbReference>
<dbReference type="Pfam" id="PF09511">
    <property type="entry name" value="RNA_lig_T4_1"/>
    <property type="match status" value="1"/>
</dbReference>
<gene>
    <name evidence="2" type="ORF">EFD62_11290</name>
</gene>
<dbReference type="EMBL" id="RLII01000015">
    <property type="protein sequence ID" value="RXE58603.1"/>
    <property type="molecule type" value="Genomic_DNA"/>
</dbReference>
<dbReference type="OrthoDB" id="9805698at2"/>
<dbReference type="AlphaFoldDB" id="A0A4Q0I300"/>
<evidence type="ECO:0000313" key="3">
    <source>
        <dbReference type="Proteomes" id="UP000289166"/>
    </source>
</evidence>
<dbReference type="InterPro" id="IPR019039">
    <property type="entry name" value="T4-Rnl1-like_N"/>
</dbReference>
<proteinExistence type="predicted"/>
<dbReference type="Gene3D" id="1.10.3550.20">
    <property type="match status" value="1"/>
</dbReference>
<comment type="caution">
    <text evidence="2">The sequence shown here is derived from an EMBL/GenBank/DDBJ whole genome shotgun (WGS) entry which is preliminary data.</text>
</comment>
<evidence type="ECO:0000313" key="2">
    <source>
        <dbReference type="EMBL" id="RXE58603.1"/>
    </source>
</evidence>
<organism evidence="2 3">
    <name type="scientific">Acetivibrio mesophilus</name>
    <dbReference type="NCBI Taxonomy" id="2487273"/>
    <lineage>
        <taxon>Bacteria</taxon>
        <taxon>Bacillati</taxon>
        <taxon>Bacillota</taxon>
        <taxon>Clostridia</taxon>
        <taxon>Eubacteriales</taxon>
        <taxon>Oscillospiraceae</taxon>
        <taxon>Acetivibrio</taxon>
    </lineage>
</organism>
<accession>A0A4Q0I300</accession>
<sequence>MSIYNWNPVFNLAMQIKSDYKDKFGSIDTVRFEDWLSRLDNKEYNNIFFHLKVKQHNNFILIRYSMDEMHESMWTNPESIYRECRSIVIDVVNEQLVIAPFRKFFNLNEVEENKLENVLNEIKNAKSIEITDKLDGSMQNARYYNGEIYISGSMAIDRNSSWRLEDGYSKLTEYHKKMIIDNPNFTFIFEYISIKDAHVVNYLPEQEDMYLIGMRNVLTGRQLSYNEVQQYASMYKVPMTKIENRSFEEIMQDVKRLKSSEKEGWVLNIDGHMIKIKCDDYVNLHRALSKFSSVNAIIKSIADGMYDDLISKVPYNYKQRINCVARLIYDYMKNMNQKIEAYYSIAPKEDKKVYMIWVTENCPKEVQGYLRQKYLNGEYHVLKTCYVNSIKYKKISEMGLEQTYAALFDGLEAG</sequence>
<protein>
    <recommendedName>
        <fullName evidence="1">T4 RNA ligase 1-like N-terminal domain-containing protein</fullName>
    </recommendedName>
</protein>
<dbReference type="Proteomes" id="UP000289166">
    <property type="component" value="Unassembled WGS sequence"/>
</dbReference>
<evidence type="ECO:0000259" key="1">
    <source>
        <dbReference type="Pfam" id="PF09511"/>
    </source>
</evidence>
<feature type="domain" description="T4 RNA ligase 1-like N-terminal" evidence="1">
    <location>
        <begin position="83"/>
        <end position="281"/>
    </location>
</feature>
<name>A0A4Q0I300_9FIRM</name>
<keyword evidence="3" id="KW-1185">Reference proteome</keyword>
<reference evidence="3" key="1">
    <citation type="submission" date="2018-11" db="EMBL/GenBank/DDBJ databases">
        <title>Genome sequencing of a novel mesophilic and cellulolytic organism within the genus Hungateiclostridium.</title>
        <authorList>
            <person name="Rettenmaier R."/>
            <person name="Liebl W."/>
            <person name="Zverlov V."/>
        </authorList>
    </citation>
    <scope>NUCLEOTIDE SEQUENCE [LARGE SCALE GENOMIC DNA]</scope>
    <source>
        <strain evidence="3">N2K1</strain>
    </source>
</reference>